<gene>
    <name evidence="1" type="ORF">PRZ03_01605</name>
</gene>
<dbReference type="Proteomes" id="UP001221189">
    <property type="component" value="Unassembled WGS sequence"/>
</dbReference>
<comment type="caution">
    <text evidence="1">The sequence shown here is derived from an EMBL/GenBank/DDBJ whole genome shotgun (WGS) entry which is preliminary data.</text>
</comment>
<evidence type="ECO:0000313" key="2">
    <source>
        <dbReference type="Proteomes" id="UP001221189"/>
    </source>
</evidence>
<accession>A0ABT5K9Z8</accession>
<organism evidence="1 2">
    <name type="scientific">Roseateles albus</name>
    <dbReference type="NCBI Taxonomy" id="2987525"/>
    <lineage>
        <taxon>Bacteria</taxon>
        <taxon>Pseudomonadati</taxon>
        <taxon>Pseudomonadota</taxon>
        <taxon>Betaproteobacteria</taxon>
        <taxon>Burkholderiales</taxon>
        <taxon>Sphaerotilaceae</taxon>
        <taxon>Roseateles</taxon>
    </lineage>
</organism>
<evidence type="ECO:0000313" key="1">
    <source>
        <dbReference type="EMBL" id="MDC8770249.1"/>
    </source>
</evidence>
<name>A0ABT5K9Z8_9BURK</name>
<dbReference type="EMBL" id="JAQQXT010000001">
    <property type="protein sequence ID" value="MDC8770249.1"/>
    <property type="molecule type" value="Genomic_DNA"/>
</dbReference>
<sequence length="154" mass="17010">MLDRTYVKTEAGRAEIKARGLTMSRSMRNLLLMIDGGKTAAQWLSLVQGTVLADLEYLLAQGLIADARPSAVDIPVEVDVSPLDYAQLYGFLTRHAKQYLGLMKGYKMVLEVERCGDLAALRALGQRFVAEVQQAQGEVVADQVRRAMSIIRNP</sequence>
<protein>
    <submittedName>
        <fullName evidence="1">Uncharacterized protein</fullName>
    </submittedName>
</protein>
<proteinExistence type="predicted"/>
<keyword evidence="2" id="KW-1185">Reference proteome</keyword>
<dbReference type="RefSeq" id="WP_273598718.1">
    <property type="nucleotide sequence ID" value="NZ_JAQQXT010000001.1"/>
</dbReference>
<reference evidence="1 2" key="1">
    <citation type="submission" date="2022-10" db="EMBL/GenBank/DDBJ databases">
        <title>Paucibacter sp. hw1 Genome sequencing.</title>
        <authorList>
            <person name="Park S."/>
        </authorList>
    </citation>
    <scope>NUCLEOTIDE SEQUENCE [LARGE SCALE GENOMIC DNA]</scope>
    <source>
        <strain evidence="2">hw1</strain>
    </source>
</reference>